<evidence type="ECO:0000256" key="3">
    <source>
        <dbReference type="ARBA" id="ARBA00022801"/>
    </source>
</evidence>
<dbReference type="SUPFAM" id="SSF54106">
    <property type="entry name" value="LysM domain"/>
    <property type="match status" value="1"/>
</dbReference>
<dbReference type="Gene3D" id="1.10.530.10">
    <property type="match status" value="1"/>
</dbReference>
<comment type="caution">
    <text evidence="6">The sequence shown here is derived from an EMBL/GenBank/DDBJ whole genome shotgun (WGS) entry which is preliminary data.</text>
</comment>
<proteinExistence type="predicted"/>
<dbReference type="RefSeq" id="WP_130829924.1">
    <property type="nucleotide sequence ID" value="NZ_SDIK01000056.1"/>
</dbReference>
<dbReference type="EMBL" id="SDIK01000056">
    <property type="protein sequence ID" value="TXJ60861.1"/>
    <property type="molecule type" value="Genomic_DNA"/>
</dbReference>
<dbReference type="Pfam" id="PF01832">
    <property type="entry name" value="Glucosaminidase"/>
    <property type="match status" value="1"/>
</dbReference>
<dbReference type="Pfam" id="PF01476">
    <property type="entry name" value="LysM"/>
    <property type="match status" value="2"/>
</dbReference>
<dbReference type="Gene3D" id="3.10.350.10">
    <property type="entry name" value="LysM domain"/>
    <property type="match status" value="1"/>
</dbReference>
<evidence type="ECO:0000313" key="7">
    <source>
        <dbReference type="Proteomes" id="UP000321612"/>
    </source>
</evidence>
<gene>
    <name evidence="6" type="ORF">ETF27_07755</name>
</gene>
<dbReference type="PROSITE" id="PS51782">
    <property type="entry name" value="LYSM"/>
    <property type="match status" value="1"/>
</dbReference>
<dbReference type="PANTHER" id="PTHR33308:SF9">
    <property type="entry name" value="PEPTIDOGLYCAN HYDROLASE FLGJ"/>
    <property type="match status" value="1"/>
</dbReference>
<dbReference type="InterPro" id="IPR036779">
    <property type="entry name" value="LysM_dom_sf"/>
</dbReference>
<evidence type="ECO:0000256" key="2">
    <source>
        <dbReference type="ARBA" id="ARBA00022638"/>
    </source>
</evidence>
<dbReference type="InterPro" id="IPR002901">
    <property type="entry name" value="MGlyc_endo_b_GlcNAc-like_dom"/>
</dbReference>
<keyword evidence="2" id="KW-0081">Bacteriolytic enzyme</keyword>
<keyword evidence="3" id="KW-0378">Hydrolase</keyword>
<dbReference type="SMART" id="SM00257">
    <property type="entry name" value="LysM"/>
    <property type="match status" value="2"/>
</dbReference>
<dbReference type="OrthoDB" id="977752at2"/>
<protein>
    <recommendedName>
        <fullName evidence="4">Peptidoglycan hydrolase</fullName>
    </recommendedName>
</protein>
<sequence length="322" mass="36831">MKRYVLLVFGLLFFLGSAFGTPKIKWNQAYQSYFIKYKDIAIREMLRYGIPASITLAQGVLESGAGRSRLATEANNHFGIKCHDWTGRTVSHNDDLDGECFRAYNSALESYEDHSKFLTGRQRYNSLFLLPRTDYRAWAYGLKRAGYATNPNYANSLISIIELYQLYRYDNATSYNAFPDNVFIAGKDSEKPSPGASRQPPTAGNASAMHSLRAYNSNCYLVVRRGDTFKSIGRETGISGRKLARYNERKYKDTLREGEIVWLGKKRKRAPKEFKKRQHIVGNSESLYDIAQKYGIRLKSLVKKNRQLAEDGVRVGDKVRIY</sequence>
<dbReference type="Proteomes" id="UP000321612">
    <property type="component" value="Unassembled WGS sequence"/>
</dbReference>
<organism evidence="6 7">
    <name type="scientific">Prevotella brunnea</name>
    <dbReference type="NCBI Taxonomy" id="2508867"/>
    <lineage>
        <taxon>Bacteria</taxon>
        <taxon>Pseudomonadati</taxon>
        <taxon>Bacteroidota</taxon>
        <taxon>Bacteroidia</taxon>
        <taxon>Bacteroidales</taxon>
        <taxon>Prevotellaceae</taxon>
        <taxon>Prevotella</taxon>
    </lineage>
</organism>
<dbReference type="InterPro" id="IPR018392">
    <property type="entry name" value="LysM"/>
</dbReference>
<name>A0A5C8GFW3_9BACT</name>
<dbReference type="GO" id="GO:0004040">
    <property type="term" value="F:amidase activity"/>
    <property type="evidence" value="ECO:0007669"/>
    <property type="project" value="InterPro"/>
</dbReference>
<dbReference type="AlphaFoldDB" id="A0A5C8GFW3"/>
<evidence type="ECO:0000256" key="4">
    <source>
        <dbReference type="ARBA" id="ARBA00032108"/>
    </source>
</evidence>
<evidence type="ECO:0000259" key="5">
    <source>
        <dbReference type="PROSITE" id="PS51782"/>
    </source>
</evidence>
<evidence type="ECO:0000256" key="1">
    <source>
        <dbReference type="ARBA" id="ARBA00022529"/>
    </source>
</evidence>
<dbReference type="GO" id="GO:0042742">
    <property type="term" value="P:defense response to bacterium"/>
    <property type="evidence" value="ECO:0007669"/>
    <property type="project" value="UniProtKB-KW"/>
</dbReference>
<dbReference type="InterPro" id="IPR051056">
    <property type="entry name" value="Glycosyl_Hydrolase_73"/>
</dbReference>
<feature type="domain" description="LysM" evidence="5">
    <location>
        <begin position="277"/>
        <end position="321"/>
    </location>
</feature>
<dbReference type="PANTHER" id="PTHR33308">
    <property type="entry name" value="PEPTIDOGLYCAN HYDROLASE FLGJ"/>
    <property type="match status" value="1"/>
</dbReference>
<evidence type="ECO:0000313" key="6">
    <source>
        <dbReference type="EMBL" id="TXJ60861.1"/>
    </source>
</evidence>
<keyword evidence="1" id="KW-0929">Antimicrobial</keyword>
<keyword evidence="7" id="KW-1185">Reference proteome</keyword>
<dbReference type="CDD" id="cd00118">
    <property type="entry name" value="LysM"/>
    <property type="match status" value="1"/>
</dbReference>
<accession>A0A5C8GFW3</accession>
<dbReference type="SMART" id="SM00047">
    <property type="entry name" value="LYZ2"/>
    <property type="match status" value="1"/>
</dbReference>
<reference evidence="7" key="1">
    <citation type="submission" date="2019-05" db="EMBL/GenBank/DDBJ databases">
        <title>Prevotella brunnea sp. nov., isolated from a wound of a patient.</title>
        <authorList>
            <person name="Buhl M."/>
        </authorList>
    </citation>
    <scope>NUCLEOTIDE SEQUENCE [LARGE SCALE GENOMIC DNA]</scope>
    <source>
        <strain evidence="7">A2672</strain>
    </source>
</reference>
<dbReference type="GO" id="GO:0031640">
    <property type="term" value="P:killing of cells of another organism"/>
    <property type="evidence" value="ECO:0007669"/>
    <property type="project" value="UniProtKB-KW"/>
</dbReference>